<accession>A0A9X2IZU3</accession>
<keyword evidence="2" id="KW-1185">Reference proteome</keyword>
<reference evidence="1" key="1">
    <citation type="submission" date="2022-06" db="EMBL/GenBank/DDBJ databases">
        <title>Novel species in genus nocardia.</title>
        <authorList>
            <person name="Li F."/>
        </authorList>
    </citation>
    <scope>NUCLEOTIDE SEQUENCE</scope>
    <source>
        <strain evidence="1">CDC141</strain>
    </source>
</reference>
<dbReference type="Proteomes" id="UP001139157">
    <property type="component" value="Unassembled WGS sequence"/>
</dbReference>
<gene>
    <name evidence="1" type="ORF">NDR86_33805</name>
</gene>
<name>A0A9X2IZU3_9NOCA</name>
<dbReference type="Gene3D" id="1.10.490.40">
    <property type="entry name" value="Diphtheria toxin, translocation domain"/>
    <property type="match status" value="1"/>
</dbReference>
<proteinExistence type="predicted"/>
<dbReference type="RefSeq" id="WP_251917988.1">
    <property type="nucleotide sequence ID" value="NZ_JAMRXG010000022.1"/>
</dbReference>
<evidence type="ECO:0000313" key="1">
    <source>
        <dbReference type="EMBL" id="MCM6778477.1"/>
    </source>
</evidence>
<comment type="caution">
    <text evidence="1">The sequence shown here is derived from an EMBL/GenBank/DDBJ whole genome shotgun (WGS) entry which is preliminary data.</text>
</comment>
<dbReference type="AlphaFoldDB" id="A0A9X2IZU3"/>
<sequence>MSRTLRVPDRFRIHLTLVALLLASSTPCALIDTREEVVMSSRYVAVARRLVISAVVLLTVPHLGQTVVSAEPFEKSPHFPIAAENSNTSSVENVIPGALDAQFDELLGAAEVGCEKGKLDPSICRLSNEQIRAVPTDMKVVESDLIAAIQSDPQANATSTELHDVAAPASIARVTELLRRAIRASNNPTVRKLTDKANDFATWASRATVAGSALAENTAEDYARAAIYLAASATPPVGDLISLAEAISTEDVEQGIVAVVSLSATAIALIFPPAGAVVAAGVAVYNLGKFLFNYFLAKTRDWIKQPPGTPEELFQSGAEFKWTSYPFKGQKVNILLTDDKFVTTANLIMNSKWTEYNRDRRPVKYTIPSGDKKFYGGGAGGFDEISITIWQDGKAATSECTKQGSTFSCSKLSRPVEVSLEKPAALEMNVIAQKSKELSFCKKEACITGTHLIVSSEGTEDVSIPFILGVGYK</sequence>
<organism evidence="1 2">
    <name type="scientific">Nocardia pulmonis</name>
    <dbReference type="NCBI Taxonomy" id="2951408"/>
    <lineage>
        <taxon>Bacteria</taxon>
        <taxon>Bacillati</taxon>
        <taxon>Actinomycetota</taxon>
        <taxon>Actinomycetes</taxon>
        <taxon>Mycobacteriales</taxon>
        <taxon>Nocardiaceae</taxon>
        <taxon>Nocardia</taxon>
    </lineage>
</organism>
<evidence type="ECO:0000313" key="2">
    <source>
        <dbReference type="Proteomes" id="UP001139157"/>
    </source>
</evidence>
<dbReference type="EMBL" id="JAMRXG010000022">
    <property type="protein sequence ID" value="MCM6778477.1"/>
    <property type="molecule type" value="Genomic_DNA"/>
</dbReference>
<protein>
    <submittedName>
        <fullName evidence="1">Uncharacterized protein</fullName>
    </submittedName>
</protein>